<comment type="similarity">
    <text evidence="3">In the C-terminal section; belongs to the AccA family.</text>
</comment>
<keyword evidence="18" id="KW-0479">Metal-binding</keyword>
<feature type="binding site" evidence="18">
    <location>
        <position position="46"/>
    </location>
    <ligand>
        <name>Zn(2+)</name>
        <dbReference type="ChEBI" id="CHEBI:29105"/>
    </ligand>
</feature>
<evidence type="ECO:0000256" key="9">
    <source>
        <dbReference type="ARBA" id="ARBA00022741"/>
    </source>
</evidence>
<dbReference type="RefSeq" id="WP_345679255.1">
    <property type="nucleotide sequence ID" value="NZ_BAABHS010000029.1"/>
</dbReference>
<keyword evidence="7 17" id="KW-0444">Lipid biosynthesis</keyword>
<feature type="binding site" evidence="18">
    <location>
        <position position="65"/>
    </location>
    <ligand>
        <name>Zn(2+)</name>
        <dbReference type="ChEBI" id="CHEBI:29105"/>
    </ligand>
</feature>
<feature type="domain" description="CoA carboxyltransferase C-terminal" evidence="21">
    <location>
        <begin position="318"/>
        <end position="566"/>
    </location>
</feature>
<dbReference type="HAMAP" id="MF_01395">
    <property type="entry name" value="AcetylCoA_CT_beta"/>
    <property type="match status" value="1"/>
</dbReference>
<dbReference type="Proteomes" id="UP001500466">
    <property type="component" value="Unassembled WGS sequence"/>
</dbReference>
<evidence type="ECO:0000256" key="5">
    <source>
        <dbReference type="ARBA" id="ARBA00011664"/>
    </source>
</evidence>
<evidence type="ECO:0000313" key="22">
    <source>
        <dbReference type="EMBL" id="GAA4984988.1"/>
    </source>
</evidence>
<feature type="zinc finger region" description="C4-type" evidence="18">
    <location>
        <begin position="46"/>
        <end position="68"/>
    </location>
</feature>
<dbReference type="HAMAP" id="MF_00823">
    <property type="entry name" value="AcetylCoA_CT_alpha"/>
    <property type="match status" value="1"/>
</dbReference>
<keyword evidence="9 17" id="KW-0547">Nucleotide-binding</keyword>
<dbReference type="InterPro" id="IPR001095">
    <property type="entry name" value="Acetyl_CoA_COase_a_su"/>
</dbReference>
<dbReference type="Pfam" id="PF03255">
    <property type="entry name" value="ACCA"/>
    <property type="match status" value="1"/>
</dbReference>
<feature type="compositionally biased region" description="Basic and acidic residues" evidence="19">
    <location>
        <begin position="315"/>
        <end position="331"/>
    </location>
</feature>
<comment type="caution">
    <text evidence="22">The sequence shown here is derived from an EMBL/GenBank/DDBJ whole genome shotgun (WGS) entry which is preliminary data.</text>
</comment>
<evidence type="ECO:0000256" key="18">
    <source>
        <dbReference type="HAMAP-Rule" id="MF_01395"/>
    </source>
</evidence>
<accession>A0ABP9I279</accession>
<evidence type="ECO:0000256" key="6">
    <source>
        <dbReference type="ARBA" id="ARBA00022490"/>
    </source>
</evidence>
<dbReference type="Gene3D" id="3.90.226.10">
    <property type="entry name" value="2-enoyl-CoA Hydratase, Chain A, domain 1"/>
    <property type="match status" value="2"/>
</dbReference>
<feature type="binding site" evidence="18">
    <location>
        <position position="68"/>
    </location>
    <ligand>
        <name>Zn(2+)</name>
        <dbReference type="ChEBI" id="CHEBI:29105"/>
    </ligand>
</feature>
<protein>
    <recommendedName>
        <fullName evidence="17 18">Multifunctional fusion protein</fullName>
    </recommendedName>
    <domain>
        <recommendedName>
            <fullName evidence="17">Acetyl-coenzyme A carboxylase carboxyl transferase subunit alpha</fullName>
            <shortName evidence="17">ACCase subunit alpha</shortName>
            <shortName evidence="17">Acetyl-CoA carboxylase carboxyltransferase subunit alpha</shortName>
            <ecNumber evidence="17">2.1.3.15</ecNumber>
        </recommendedName>
    </domain>
    <domain>
        <recommendedName>
            <fullName evidence="18">Acetyl-coenzyme A carboxylase carboxyl transferase subunit beta</fullName>
            <shortName evidence="18">ACCase subunit beta</shortName>
            <shortName evidence="18">Acetyl-CoA carboxylase carboxyltransferase subunit beta</shortName>
        </recommendedName>
    </domain>
</protein>
<dbReference type="PROSITE" id="PS50980">
    <property type="entry name" value="COA_CT_NTER"/>
    <property type="match status" value="1"/>
</dbReference>
<feature type="domain" description="CoA carboxyltransferase N-terminal" evidence="20">
    <location>
        <begin position="42"/>
        <end position="311"/>
    </location>
</feature>
<evidence type="ECO:0000259" key="20">
    <source>
        <dbReference type="PROSITE" id="PS50980"/>
    </source>
</evidence>
<comment type="function">
    <text evidence="15 18">Component of the acetyl coenzyme A carboxylase (ACC) complex. Biotin carboxylase (BC) catalyzes the carboxylation of biotin on its carrier protein (BCCP) and then the CO(2) group is transferred by the transcarboxylase to acetyl-CoA to form malonyl-CoA.</text>
</comment>
<dbReference type="PRINTS" id="PR01069">
    <property type="entry name" value="ACCCTRFRASEA"/>
</dbReference>
<evidence type="ECO:0000256" key="12">
    <source>
        <dbReference type="ARBA" id="ARBA00022840"/>
    </source>
</evidence>
<dbReference type="InterPro" id="IPR011762">
    <property type="entry name" value="COA_CT_N"/>
</dbReference>
<proteinExistence type="inferred from homology"/>
<comment type="subunit">
    <text evidence="5">Acetyl-CoA carboxylase is a heterotetramer composed of biotin carboxyl carrier protein (AccB), biotin carboxylase (AccC) and two subunits of ACCase subunit beta/alpha.</text>
</comment>
<feature type="region of interest" description="Disordered" evidence="19">
    <location>
        <begin position="299"/>
        <end position="331"/>
    </location>
</feature>
<organism evidence="22 23">
    <name type="scientific">Yinghuangia aomiensis</name>
    <dbReference type="NCBI Taxonomy" id="676205"/>
    <lineage>
        <taxon>Bacteria</taxon>
        <taxon>Bacillati</taxon>
        <taxon>Actinomycetota</taxon>
        <taxon>Actinomycetes</taxon>
        <taxon>Kitasatosporales</taxon>
        <taxon>Streptomycetaceae</taxon>
        <taxon>Yinghuangia</taxon>
    </lineage>
</organism>
<evidence type="ECO:0000256" key="7">
    <source>
        <dbReference type="ARBA" id="ARBA00022516"/>
    </source>
</evidence>
<evidence type="ECO:0000256" key="15">
    <source>
        <dbReference type="ARBA" id="ARBA00025280"/>
    </source>
</evidence>
<dbReference type="NCBIfam" id="NF041504">
    <property type="entry name" value="AccA_sub"/>
    <property type="match status" value="1"/>
</dbReference>
<comment type="similarity">
    <text evidence="17">Belongs to the AccA family.</text>
</comment>
<gene>
    <name evidence="17" type="primary">accA</name>
    <name evidence="18" type="synonym">accD</name>
    <name evidence="22" type="ORF">GCM10023205_64060</name>
</gene>
<evidence type="ECO:0000256" key="2">
    <source>
        <dbReference type="ARBA" id="ARBA00004956"/>
    </source>
</evidence>
<dbReference type="InterPro" id="IPR011763">
    <property type="entry name" value="COA_CT_C"/>
</dbReference>
<evidence type="ECO:0000259" key="21">
    <source>
        <dbReference type="PROSITE" id="PS50989"/>
    </source>
</evidence>
<evidence type="ECO:0000256" key="8">
    <source>
        <dbReference type="ARBA" id="ARBA00022679"/>
    </source>
</evidence>
<keyword evidence="12 17" id="KW-0067">ATP-binding</keyword>
<comment type="similarity">
    <text evidence="18">Belongs to the AccD/PCCB family.</text>
</comment>
<feature type="compositionally biased region" description="Low complexity" evidence="19">
    <location>
        <begin position="12"/>
        <end position="22"/>
    </location>
</feature>
<name>A0ABP9I279_9ACTN</name>
<dbReference type="InterPro" id="IPR029045">
    <property type="entry name" value="ClpP/crotonase-like_dom_sf"/>
</dbReference>
<comment type="catalytic activity">
    <reaction evidence="16 17">
        <text>N(6)-carboxybiotinyl-L-lysyl-[protein] + acetyl-CoA = N(6)-biotinyl-L-lysyl-[protein] + malonyl-CoA</text>
        <dbReference type="Rhea" id="RHEA:54728"/>
        <dbReference type="Rhea" id="RHEA-COMP:10505"/>
        <dbReference type="Rhea" id="RHEA-COMP:10506"/>
        <dbReference type="ChEBI" id="CHEBI:57288"/>
        <dbReference type="ChEBI" id="CHEBI:57384"/>
        <dbReference type="ChEBI" id="CHEBI:83144"/>
        <dbReference type="ChEBI" id="CHEBI:83145"/>
        <dbReference type="EC" id="2.1.3.15"/>
    </reaction>
</comment>
<evidence type="ECO:0000313" key="23">
    <source>
        <dbReference type="Proteomes" id="UP001500466"/>
    </source>
</evidence>
<keyword evidence="6 17" id="KW-0963">Cytoplasm</keyword>
<comment type="similarity">
    <text evidence="4">In the N-terminal section; belongs to the AccD/PCCB family.</text>
</comment>
<dbReference type="InterPro" id="IPR000438">
    <property type="entry name" value="Acetyl_CoA_COase_Trfase_b_su"/>
</dbReference>
<comment type="subcellular location">
    <subcellularLocation>
        <location evidence="1 17">Cytoplasm</location>
    </subcellularLocation>
</comment>
<keyword evidence="8 17" id="KW-0808">Transferase</keyword>
<evidence type="ECO:0000256" key="3">
    <source>
        <dbReference type="ARBA" id="ARBA00006276"/>
    </source>
</evidence>
<evidence type="ECO:0000256" key="10">
    <source>
        <dbReference type="ARBA" id="ARBA00022771"/>
    </source>
</evidence>
<keyword evidence="11 17" id="KW-0276">Fatty acid metabolism</keyword>
<keyword evidence="23" id="KW-1185">Reference proteome</keyword>
<dbReference type="EMBL" id="BAABHS010000029">
    <property type="protein sequence ID" value="GAA4984988.1"/>
    <property type="molecule type" value="Genomic_DNA"/>
</dbReference>
<dbReference type="PANTHER" id="PTHR42853:SF3">
    <property type="entry name" value="ACETYL-COENZYME A CARBOXYLASE CARBOXYL TRANSFERASE SUBUNIT ALPHA, CHLOROPLASTIC"/>
    <property type="match status" value="1"/>
</dbReference>
<dbReference type="EC" id="2.1.3.15" evidence="17"/>
<dbReference type="PROSITE" id="PS50989">
    <property type="entry name" value="COA_CT_CTER"/>
    <property type="match status" value="1"/>
</dbReference>
<keyword evidence="14 17" id="KW-0275">Fatty acid biosynthesis</keyword>
<dbReference type="NCBIfam" id="TIGR00513">
    <property type="entry name" value="accA"/>
    <property type="match status" value="1"/>
</dbReference>
<comment type="pathway">
    <text evidence="2 17">Lipid metabolism; malonyl-CoA biosynthesis; malonyl-CoA from acetyl-CoA: step 1/1.</text>
</comment>
<feature type="binding site" evidence="18">
    <location>
        <position position="49"/>
    </location>
    <ligand>
        <name>Zn(2+)</name>
        <dbReference type="ChEBI" id="CHEBI:29105"/>
    </ligand>
</feature>
<comment type="cofactor">
    <cofactor evidence="18">
        <name>Zn(2+)</name>
        <dbReference type="ChEBI" id="CHEBI:29105"/>
    </cofactor>
    <text evidence="18">Binds 1 zinc ion per subunit.</text>
</comment>
<evidence type="ECO:0000256" key="19">
    <source>
        <dbReference type="SAM" id="MobiDB-lite"/>
    </source>
</evidence>
<evidence type="ECO:0000256" key="14">
    <source>
        <dbReference type="ARBA" id="ARBA00023160"/>
    </source>
</evidence>
<reference evidence="23" key="1">
    <citation type="journal article" date="2019" name="Int. J. Syst. Evol. Microbiol.">
        <title>The Global Catalogue of Microorganisms (GCM) 10K type strain sequencing project: providing services to taxonomists for standard genome sequencing and annotation.</title>
        <authorList>
            <consortium name="The Broad Institute Genomics Platform"/>
            <consortium name="The Broad Institute Genome Sequencing Center for Infectious Disease"/>
            <person name="Wu L."/>
            <person name="Ma J."/>
        </authorList>
    </citation>
    <scope>NUCLEOTIDE SEQUENCE [LARGE SCALE GENOMIC DNA]</scope>
    <source>
        <strain evidence="23">JCM 17986</strain>
    </source>
</reference>
<dbReference type="PANTHER" id="PTHR42853">
    <property type="entry name" value="ACETYL-COENZYME A CARBOXYLASE CARBOXYL TRANSFERASE SUBUNIT ALPHA"/>
    <property type="match status" value="1"/>
</dbReference>
<evidence type="ECO:0000256" key="13">
    <source>
        <dbReference type="ARBA" id="ARBA00023098"/>
    </source>
</evidence>
<keyword evidence="10 18" id="KW-0863">Zinc-finger</keyword>
<comment type="function">
    <text evidence="17">Component of the acetyl coenzyme A carboxylase (ACC) complex. First, biotin carboxylase catalyzes the carboxylation of biotin on its carrier protein (BCCP) and then the CO(2) group is transferred by the carboxyltransferase to acetyl-CoA to form malonyl-CoA.</text>
</comment>
<keyword evidence="18" id="KW-0862">Zinc</keyword>
<sequence length="611" mass="64347">MTSVIPPDTRTLDAPSDPTAPTALAASSALDERGPAASGAELWAVCPACRFPVHRGRRAANLDVCPECGDHARLGAPERIRQLMDPDAYTLLDFPVRHADPLGFTDSLPYPERLRRARRETGLDEAVLCAQGTIGGHPVVVAAMDFRFMGGSLGGAVGELIALTAERALRDRTPLLIVTASGGARMQEGAIALMQMAKTAEALGRLDEAGILTLSLVTDPTFGGVAASFATLADVIVVESGARLGFAGPRVIAQTIRQTLPEGFQTAEFLLANGMVDLVRRRGELRTVLARLLAAGSPRRAAAHRPGEPSAADATDPRIREPERLTPRDPWHTVRAARDLGRPTTLDHLGRLVEDFEELRGDRLTGDCPAIVGGPALFEGRPVMVVGHQKGHTLAELADRNYGMANPAGYRKAARLMRLAAKLRMPVLTFVDTPGAYPGVAAEERGQSVAIAENLRLMAGLPVPVVTVVTGEGGSGGALALAVADRVMILEDAVYSVISPEGCAAILWQDPAAARTAAEALRLDAANLLRHGIVDAVVPVPPGGAQADHAEVARNLRGALAAALRELAAVDPAGLPESRRERFRRFGRPDAGRDANARAVPVRATVLGGVS</sequence>
<evidence type="ECO:0000256" key="4">
    <source>
        <dbReference type="ARBA" id="ARBA00010284"/>
    </source>
</evidence>
<evidence type="ECO:0000256" key="17">
    <source>
        <dbReference type="HAMAP-Rule" id="MF_00823"/>
    </source>
</evidence>
<evidence type="ECO:0000256" key="11">
    <source>
        <dbReference type="ARBA" id="ARBA00022832"/>
    </source>
</evidence>
<keyword evidence="13 17" id="KW-0443">Lipid metabolism</keyword>
<dbReference type="SUPFAM" id="SSF52096">
    <property type="entry name" value="ClpP/crotonase"/>
    <property type="match status" value="2"/>
</dbReference>
<comment type="subunit">
    <text evidence="17">Acetyl-CoA carboxylase is a heterohexamer composed of biotin carboxyl carrier protein (AccB), biotin carboxylase (AccC) and two subunits each of ACCase subunit alpha (AccA) and ACCase subunit beta (AccD).</text>
</comment>
<feature type="region of interest" description="Disordered" evidence="19">
    <location>
        <begin position="1"/>
        <end position="22"/>
    </location>
</feature>
<evidence type="ECO:0000256" key="16">
    <source>
        <dbReference type="ARBA" id="ARBA00049152"/>
    </source>
</evidence>
<evidence type="ECO:0000256" key="1">
    <source>
        <dbReference type="ARBA" id="ARBA00004496"/>
    </source>
</evidence>